<organism evidence="8 9">
    <name type="scientific">Bacteriovorax antarcticus</name>
    <dbReference type="NCBI Taxonomy" id="3088717"/>
    <lineage>
        <taxon>Bacteria</taxon>
        <taxon>Pseudomonadati</taxon>
        <taxon>Bdellovibrionota</taxon>
        <taxon>Bacteriovoracia</taxon>
        <taxon>Bacteriovoracales</taxon>
        <taxon>Bacteriovoracaceae</taxon>
        <taxon>Bacteriovorax</taxon>
    </lineage>
</organism>
<comment type="similarity">
    <text evidence="2">Belongs to the outer membrane factor (OMF) (TC 1.B.17) family.</text>
</comment>
<evidence type="ECO:0000313" key="8">
    <source>
        <dbReference type="EMBL" id="MEA9355513.1"/>
    </source>
</evidence>
<keyword evidence="7" id="KW-0998">Cell outer membrane</keyword>
<evidence type="ECO:0000256" key="2">
    <source>
        <dbReference type="ARBA" id="ARBA00007613"/>
    </source>
</evidence>
<evidence type="ECO:0000256" key="3">
    <source>
        <dbReference type="ARBA" id="ARBA00022448"/>
    </source>
</evidence>
<dbReference type="PANTHER" id="PTHR30026">
    <property type="entry name" value="OUTER MEMBRANE PROTEIN TOLC"/>
    <property type="match status" value="1"/>
</dbReference>
<keyword evidence="6" id="KW-0472">Membrane</keyword>
<dbReference type="Proteomes" id="UP001302274">
    <property type="component" value="Unassembled WGS sequence"/>
</dbReference>
<dbReference type="Pfam" id="PF02321">
    <property type="entry name" value="OEP"/>
    <property type="match status" value="1"/>
</dbReference>
<sequence length="403" mass="46450">MIILLLSLMASAHAEITPFFGDLENFKTKSLTIQTEEQNLVASNDLLLSRRLFWTPKLTLSLDKNRTKLNNVTVTDNDGINADLTLNLFKGGTDWNNMKDAKAQRSAQRLQVLNENLRVEVKASDLIFRALYINESQRIEEKLLKLKEESYKIVKDRYNQGKIPLQEVTKSEVDLVQQKNKLRTAVLELSENRSQIASLFINVIQTKTWPFDEKTMPKLPSSTNLPVAEQKFWISQSREQAWQATKGFHWPSLDFHLQYQVAPIKERTDKQIVGVLSLTLPIWNQYETSSQISTAYASYIGALNDYKETDQALQQRTLFLKEKIEMARLNLYESKRNLDLSKKLYEDIMRSFRLGRISTNDLIIEQNRLLESENNLAISQLTFHQGIIEACTLSGLKSVECLQ</sequence>
<gene>
    <name evidence="8" type="ORF">SHI21_04850</name>
</gene>
<reference evidence="8 9" key="1">
    <citation type="submission" date="2023-11" db="EMBL/GenBank/DDBJ databases">
        <title>A Novel Polar Bacteriovorax (B. antarcticus) Isolated from the Biocrust in Antarctica.</title>
        <authorList>
            <person name="Mun W."/>
            <person name="Choi S.Y."/>
            <person name="Mitchell R.J."/>
        </authorList>
    </citation>
    <scope>NUCLEOTIDE SEQUENCE [LARGE SCALE GENOMIC DNA]</scope>
    <source>
        <strain evidence="8 9">PP10</strain>
    </source>
</reference>
<dbReference type="PANTHER" id="PTHR30026:SF20">
    <property type="entry name" value="OUTER MEMBRANE PROTEIN TOLC"/>
    <property type="match status" value="1"/>
</dbReference>
<dbReference type="InterPro" id="IPR003423">
    <property type="entry name" value="OMP_efflux"/>
</dbReference>
<dbReference type="InterPro" id="IPR051906">
    <property type="entry name" value="TolC-like"/>
</dbReference>
<dbReference type="SUPFAM" id="SSF56954">
    <property type="entry name" value="Outer membrane efflux proteins (OEP)"/>
    <property type="match status" value="1"/>
</dbReference>
<evidence type="ECO:0000256" key="1">
    <source>
        <dbReference type="ARBA" id="ARBA00004442"/>
    </source>
</evidence>
<evidence type="ECO:0000256" key="5">
    <source>
        <dbReference type="ARBA" id="ARBA00022692"/>
    </source>
</evidence>
<evidence type="ECO:0000256" key="6">
    <source>
        <dbReference type="ARBA" id="ARBA00023136"/>
    </source>
</evidence>
<name>A0ABU5VR28_9BACT</name>
<evidence type="ECO:0000256" key="7">
    <source>
        <dbReference type="ARBA" id="ARBA00023237"/>
    </source>
</evidence>
<keyword evidence="3" id="KW-0813">Transport</keyword>
<keyword evidence="4" id="KW-1134">Transmembrane beta strand</keyword>
<protein>
    <submittedName>
        <fullName evidence="8">TolC family protein</fullName>
    </submittedName>
</protein>
<evidence type="ECO:0000256" key="4">
    <source>
        <dbReference type="ARBA" id="ARBA00022452"/>
    </source>
</evidence>
<comment type="caution">
    <text evidence="8">The sequence shown here is derived from an EMBL/GenBank/DDBJ whole genome shotgun (WGS) entry which is preliminary data.</text>
</comment>
<evidence type="ECO:0000313" key="9">
    <source>
        <dbReference type="Proteomes" id="UP001302274"/>
    </source>
</evidence>
<keyword evidence="5" id="KW-0812">Transmembrane</keyword>
<dbReference type="RefSeq" id="WP_323575073.1">
    <property type="nucleotide sequence ID" value="NZ_JAYGJQ010000001.1"/>
</dbReference>
<proteinExistence type="inferred from homology"/>
<dbReference type="EMBL" id="JAYGJQ010000001">
    <property type="protein sequence ID" value="MEA9355513.1"/>
    <property type="molecule type" value="Genomic_DNA"/>
</dbReference>
<accession>A0ABU5VR28</accession>
<dbReference type="Gene3D" id="1.20.1600.10">
    <property type="entry name" value="Outer membrane efflux proteins (OEP)"/>
    <property type="match status" value="1"/>
</dbReference>
<keyword evidence="9" id="KW-1185">Reference proteome</keyword>
<comment type="subcellular location">
    <subcellularLocation>
        <location evidence="1">Cell outer membrane</location>
    </subcellularLocation>
</comment>